<name>A0ABR2I0S5_9PEZI</name>
<dbReference type="PROSITE" id="PS00862">
    <property type="entry name" value="OX2_COVAL_FAD"/>
    <property type="match status" value="1"/>
</dbReference>
<dbReference type="Pfam" id="PF01565">
    <property type="entry name" value="FAD_binding_4"/>
    <property type="match status" value="1"/>
</dbReference>
<evidence type="ECO:0000313" key="7">
    <source>
        <dbReference type="EMBL" id="KAK8855929.1"/>
    </source>
</evidence>
<feature type="chain" id="PRO_5045240910" evidence="5">
    <location>
        <begin position="23"/>
        <end position="508"/>
    </location>
</feature>
<sequence>MILAGSLVKSVVLLLLAPYSMCQMEPLPSTGFENCKALITAGLKDVVFLPTDPAYDASLTYYWSADSRAVKPSCFVQPRSTEEVANAIRVLSKTSGVDDVAIRSGGHSFWPSNNVAGGVTFDLSLLNHVVYSGNTKIASIGPGAMWGPVLLELEKYNRTVTSGRVGDVGVGGLLLGGGLSFYTGKHGVASNTVANFEVVLANGSVIDANARENPGLFKSLKGGSNNFGIVTRFDMLTFDATPGGIYAGPIFCAYDQKEAMLNAFVRLVDINEQNPADTTFFVLGYTSPGPASATMVEINIDGVENSTSFAPLRDLPAKRRDVKRQTYGEYVTKYTQEAGFRKVWFSLCFKNDVDIMNKAASLWEELTATAESASLGDGWSVNLIFQPLAKFYGQIGGDQNVLGLDKSLKHDSVNWLADATLSTPEQEAYLLNAIKTMTEKLEAYAVEKGGDTQWLYLNYVNPLQKPLQTYGEDNVRLMKDVAAQYDPEGFFQKRASAGFKISKVDDIW</sequence>
<keyword evidence="3" id="KW-0274">FAD</keyword>
<evidence type="ECO:0000259" key="6">
    <source>
        <dbReference type="PROSITE" id="PS51387"/>
    </source>
</evidence>
<dbReference type="InterPro" id="IPR006093">
    <property type="entry name" value="Oxy_OxRdtase_FAD_BS"/>
</dbReference>
<evidence type="ECO:0000256" key="1">
    <source>
        <dbReference type="ARBA" id="ARBA00005466"/>
    </source>
</evidence>
<evidence type="ECO:0000313" key="8">
    <source>
        <dbReference type="Proteomes" id="UP001390339"/>
    </source>
</evidence>
<accession>A0ABR2I0S5</accession>
<dbReference type="Proteomes" id="UP001390339">
    <property type="component" value="Unassembled WGS sequence"/>
</dbReference>
<proteinExistence type="inferred from homology"/>
<evidence type="ECO:0000256" key="3">
    <source>
        <dbReference type="ARBA" id="ARBA00022827"/>
    </source>
</evidence>
<comment type="caution">
    <text evidence="7">The sequence shown here is derived from an EMBL/GenBank/DDBJ whole genome shotgun (WGS) entry which is preliminary data.</text>
</comment>
<dbReference type="PROSITE" id="PS51387">
    <property type="entry name" value="FAD_PCMH"/>
    <property type="match status" value="1"/>
</dbReference>
<keyword evidence="5" id="KW-0732">Signal</keyword>
<feature type="signal peptide" evidence="5">
    <location>
        <begin position="1"/>
        <end position="22"/>
    </location>
</feature>
<dbReference type="InterPro" id="IPR006094">
    <property type="entry name" value="Oxid_FAD_bind_N"/>
</dbReference>
<keyword evidence="4" id="KW-0560">Oxidoreductase</keyword>
<dbReference type="InterPro" id="IPR050416">
    <property type="entry name" value="FAD-linked_Oxidoreductase"/>
</dbReference>
<evidence type="ECO:0000256" key="2">
    <source>
        <dbReference type="ARBA" id="ARBA00022630"/>
    </source>
</evidence>
<keyword evidence="8" id="KW-1185">Reference proteome</keyword>
<comment type="similarity">
    <text evidence="1">Belongs to the oxygen-dependent FAD-linked oxidoreductase family.</text>
</comment>
<protein>
    <submittedName>
        <fullName evidence="7">FAD binding domain-containing protein</fullName>
    </submittedName>
</protein>
<evidence type="ECO:0000256" key="4">
    <source>
        <dbReference type="ARBA" id="ARBA00023002"/>
    </source>
</evidence>
<organism evidence="7 8">
    <name type="scientific">Apiospora arundinis</name>
    <dbReference type="NCBI Taxonomy" id="335852"/>
    <lineage>
        <taxon>Eukaryota</taxon>
        <taxon>Fungi</taxon>
        <taxon>Dikarya</taxon>
        <taxon>Ascomycota</taxon>
        <taxon>Pezizomycotina</taxon>
        <taxon>Sordariomycetes</taxon>
        <taxon>Xylariomycetidae</taxon>
        <taxon>Amphisphaeriales</taxon>
        <taxon>Apiosporaceae</taxon>
        <taxon>Apiospora</taxon>
    </lineage>
</organism>
<dbReference type="Gene3D" id="3.30.465.10">
    <property type="match status" value="1"/>
</dbReference>
<dbReference type="InterPro" id="IPR016166">
    <property type="entry name" value="FAD-bd_PCMH"/>
</dbReference>
<dbReference type="PANTHER" id="PTHR42973">
    <property type="entry name" value="BINDING OXIDOREDUCTASE, PUTATIVE (AFU_ORTHOLOGUE AFUA_1G17690)-RELATED"/>
    <property type="match status" value="1"/>
</dbReference>
<reference evidence="7 8" key="1">
    <citation type="journal article" date="2024" name="IMA Fungus">
        <title>Apiospora arundinis, a panoply of carbohydrate-active enzymes and secondary metabolites.</title>
        <authorList>
            <person name="Sorensen T."/>
            <person name="Petersen C."/>
            <person name="Muurmann A.T."/>
            <person name="Christiansen J.V."/>
            <person name="Brundto M.L."/>
            <person name="Overgaard C.K."/>
            <person name="Boysen A.T."/>
            <person name="Wollenberg R.D."/>
            <person name="Larsen T.O."/>
            <person name="Sorensen J.L."/>
            <person name="Nielsen K.L."/>
            <person name="Sondergaard T.E."/>
        </authorList>
    </citation>
    <scope>NUCLEOTIDE SEQUENCE [LARGE SCALE GENOMIC DNA]</scope>
    <source>
        <strain evidence="7 8">AAU 773</strain>
    </source>
</reference>
<dbReference type="InterPro" id="IPR036318">
    <property type="entry name" value="FAD-bd_PCMH-like_sf"/>
</dbReference>
<evidence type="ECO:0000256" key="5">
    <source>
        <dbReference type="SAM" id="SignalP"/>
    </source>
</evidence>
<dbReference type="EMBL" id="JAPCWZ010000007">
    <property type="protein sequence ID" value="KAK8855929.1"/>
    <property type="molecule type" value="Genomic_DNA"/>
</dbReference>
<keyword evidence="2" id="KW-0285">Flavoprotein</keyword>
<gene>
    <name evidence="7" type="ORF">PGQ11_011841</name>
</gene>
<dbReference type="PANTHER" id="PTHR42973:SF53">
    <property type="entry name" value="FAD-BINDING PCMH-TYPE DOMAIN-CONTAINING PROTEIN-RELATED"/>
    <property type="match status" value="1"/>
</dbReference>
<feature type="domain" description="FAD-binding PCMH-type" evidence="6">
    <location>
        <begin position="68"/>
        <end position="240"/>
    </location>
</feature>
<dbReference type="InterPro" id="IPR016169">
    <property type="entry name" value="FAD-bd_PCMH_sub2"/>
</dbReference>
<dbReference type="SUPFAM" id="SSF56176">
    <property type="entry name" value="FAD-binding/transporter-associated domain-like"/>
    <property type="match status" value="1"/>
</dbReference>